<dbReference type="WBParaSite" id="SPAL_0000897900.1">
    <property type="protein sequence ID" value="SPAL_0000897900.1"/>
    <property type="gene ID" value="SPAL_0000897900"/>
</dbReference>
<keyword evidence="1" id="KW-0812">Transmembrane</keyword>
<name>A0A0N5BSY7_STREA</name>
<sequence length="136" mass="16491">MKVFNALTLLIIASMPIMVENIFWYFYDFLVYGDVRNVGCNNKTEFFVQVGLQQDKMIFNATTIKCPDHEKIYKFSLPFYMYNQYKDRLYFEYRYNCTHDYGSKTSEKKGHFENIEFKWSSEHRKYMYNAGIIYLS</sequence>
<reference evidence="3" key="1">
    <citation type="submission" date="2017-02" db="UniProtKB">
        <authorList>
            <consortium name="WormBaseParasite"/>
        </authorList>
    </citation>
    <scope>IDENTIFICATION</scope>
</reference>
<protein>
    <submittedName>
        <fullName evidence="3">ZP domain-containing protein</fullName>
    </submittedName>
</protein>
<organism evidence="2 3">
    <name type="scientific">Strongyloides papillosus</name>
    <name type="common">Intestinal threadworm</name>
    <dbReference type="NCBI Taxonomy" id="174720"/>
    <lineage>
        <taxon>Eukaryota</taxon>
        <taxon>Metazoa</taxon>
        <taxon>Ecdysozoa</taxon>
        <taxon>Nematoda</taxon>
        <taxon>Chromadorea</taxon>
        <taxon>Rhabditida</taxon>
        <taxon>Tylenchina</taxon>
        <taxon>Panagrolaimomorpha</taxon>
        <taxon>Strongyloidoidea</taxon>
        <taxon>Strongyloididae</taxon>
        <taxon>Strongyloides</taxon>
    </lineage>
</organism>
<accession>A0A0N5BSY7</accession>
<evidence type="ECO:0000256" key="1">
    <source>
        <dbReference type="SAM" id="Phobius"/>
    </source>
</evidence>
<keyword evidence="1" id="KW-0472">Membrane</keyword>
<evidence type="ECO:0000313" key="2">
    <source>
        <dbReference type="Proteomes" id="UP000046392"/>
    </source>
</evidence>
<evidence type="ECO:0000313" key="3">
    <source>
        <dbReference type="WBParaSite" id="SPAL_0000897900.1"/>
    </source>
</evidence>
<keyword evidence="2" id="KW-1185">Reference proteome</keyword>
<feature type="transmembrane region" description="Helical" evidence="1">
    <location>
        <begin position="6"/>
        <end position="27"/>
    </location>
</feature>
<dbReference type="Proteomes" id="UP000046392">
    <property type="component" value="Unplaced"/>
</dbReference>
<dbReference type="AlphaFoldDB" id="A0A0N5BSY7"/>
<proteinExistence type="predicted"/>
<keyword evidence="1" id="KW-1133">Transmembrane helix</keyword>